<evidence type="ECO:0000256" key="3">
    <source>
        <dbReference type="ARBA" id="ARBA00009406"/>
    </source>
</evidence>
<dbReference type="SUPFAM" id="SSF53850">
    <property type="entry name" value="Periplasmic binding protein-like II"/>
    <property type="match status" value="1"/>
</dbReference>
<evidence type="ECO:0000256" key="5">
    <source>
        <dbReference type="ARBA" id="ARBA00022679"/>
    </source>
</evidence>
<dbReference type="InterPro" id="IPR027939">
    <property type="entry name" value="NMT1/THI5"/>
</dbReference>
<evidence type="ECO:0000313" key="14">
    <source>
        <dbReference type="EMBL" id="SDR47384.1"/>
    </source>
</evidence>
<dbReference type="RefSeq" id="WP_216350631.1">
    <property type="nucleotide sequence ID" value="NZ_FNKP01000003.1"/>
</dbReference>
<dbReference type="AlphaFoldDB" id="A0A1H1JBL8"/>
<keyword evidence="9" id="KW-0408">Iron</keyword>
<comment type="catalytic activity">
    <reaction evidence="11">
        <text>N(6)-(pyridoxal phosphate)-L-lysyl-[4-amino-5-hydroxymethyl-2-methylpyrimidine phosphate synthase] + L-histidyl-[4-amino-5-hydroxymethyl-2-methylpyrimidine phosphate synthase] + 2 Fe(3+) + 4 H2O = L-lysyl-[4-amino-5-hydroxymethyl-2-methylpyrimidine phosphate synthase] + (2S)-2-amino-5-hydroxy-4-oxopentanoyl-[4-amino-5-hydroxymethyl-2-methylpyrimidine phosphate synthase] + 4-amino-2-methyl-5-(phosphooxymethyl)pyrimidine + 3-oxopropanoate + 2 Fe(2+) + 2 H(+)</text>
        <dbReference type="Rhea" id="RHEA:65756"/>
        <dbReference type="Rhea" id="RHEA-COMP:16892"/>
        <dbReference type="Rhea" id="RHEA-COMP:16893"/>
        <dbReference type="Rhea" id="RHEA-COMP:16894"/>
        <dbReference type="Rhea" id="RHEA-COMP:16895"/>
        <dbReference type="ChEBI" id="CHEBI:15377"/>
        <dbReference type="ChEBI" id="CHEBI:15378"/>
        <dbReference type="ChEBI" id="CHEBI:29033"/>
        <dbReference type="ChEBI" id="CHEBI:29034"/>
        <dbReference type="ChEBI" id="CHEBI:29969"/>
        <dbReference type="ChEBI" id="CHEBI:29979"/>
        <dbReference type="ChEBI" id="CHEBI:33190"/>
        <dbReference type="ChEBI" id="CHEBI:58354"/>
        <dbReference type="ChEBI" id="CHEBI:143915"/>
        <dbReference type="ChEBI" id="CHEBI:157692"/>
    </reaction>
    <physiologicalReaction direction="left-to-right" evidence="11">
        <dbReference type="Rhea" id="RHEA:65757"/>
    </physiologicalReaction>
</comment>
<keyword evidence="8" id="KW-0784">Thiamine biosynthesis</keyword>
<evidence type="ECO:0000256" key="4">
    <source>
        <dbReference type="ARBA" id="ARBA00011738"/>
    </source>
</evidence>
<proteinExistence type="inferred from homology"/>
<evidence type="ECO:0000256" key="6">
    <source>
        <dbReference type="ARBA" id="ARBA00022723"/>
    </source>
</evidence>
<dbReference type="EMBL" id="FNKP01000003">
    <property type="protein sequence ID" value="SDR47384.1"/>
    <property type="molecule type" value="Genomic_DNA"/>
</dbReference>
<evidence type="ECO:0000256" key="12">
    <source>
        <dbReference type="SAM" id="SignalP"/>
    </source>
</evidence>
<feature type="domain" description="SsuA/THI5-like" evidence="13">
    <location>
        <begin position="45"/>
        <end position="257"/>
    </location>
</feature>
<keyword evidence="15" id="KW-1185">Reference proteome</keyword>
<protein>
    <recommendedName>
        <fullName evidence="10">Thiamine pyrimidine synthase</fullName>
    </recommendedName>
</protein>
<name>A0A1H1JBL8_9BURK</name>
<reference evidence="15" key="1">
    <citation type="submission" date="2016-10" db="EMBL/GenBank/DDBJ databases">
        <authorList>
            <person name="Varghese N."/>
        </authorList>
    </citation>
    <scope>NUCLEOTIDE SEQUENCE [LARGE SCALE GENOMIC DNA]</scope>
    <source>
        <strain evidence="15">GAS106B</strain>
    </source>
</reference>
<feature type="chain" id="PRO_5010263483" description="Thiamine pyrimidine synthase" evidence="12">
    <location>
        <begin position="30"/>
        <end position="340"/>
    </location>
</feature>
<dbReference type="PANTHER" id="PTHR31528:SF1">
    <property type="entry name" value="4-AMINO-5-HYDROXYMETHYL-2-METHYLPYRIMIDINE PHOSPHATE SYNTHASE THI11-RELATED"/>
    <property type="match status" value="1"/>
</dbReference>
<dbReference type="Proteomes" id="UP000183487">
    <property type="component" value="Unassembled WGS sequence"/>
</dbReference>
<evidence type="ECO:0000256" key="2">
    <source>
        <dbReference type="ARBA" id="ARBA00004948"/>
    </source>
</evidence>
<sequence length="340" mass="36441">MKTHAMFSSLIKSAAAVALLAAGMLHASAAEPLTTVRFALDWTPNTDHTGLFVAIDKGYFKDAGIDVKVLPYNQTSPDALVSAGVADFGTTFQDAVTFSIAAGAKVKSVFAVDQHWASSIGVLASRTDITSPKQLDGAKFGGVGTPGERAIVSQVIKNAGGKGDFKLITLRSSYIDALKQGTVDFALPYMAWEGLEAKRAGKPVKYFKYTDYGFPDAYAVIVVSNPAWLKTHDAVAHKFVAALQKGYEFAAAHPEEAAQSLIKENPSAFQDKDFVVESQKLLSPDYRDAQGKVGTQTLAQWSGLSGFLFKKGLLAGPDGKPLASEPNWANYFTNDYLVKN</sequence>
<dbReference type="GO" id="GO:0009228">
    <property type="term" value="P:thiamine biosynthetic process"/>
    <property type="evidence" value="ECO:0007669"/>
    <property type="project" value="UniProtKB-KW"/>
</dbReference>
<comment type="function">
    <text evidence="1">Responsible for the formation of the pyrimidine heterocycle in the thiamine biosynthesis pathway. Catalyzes the formation of hydroxymethylpyrimidine phosphate (HMP-P) from histidine and pyridoxal phosphate (PLP). The protein uses PLP and the active site histidine to form HMP-P, generating an inactive enzyme. The enzyme can only undergo a single turnover, which suggests it is a suicide enzyme.</text>
</comment>
<dbReference type="GO" id="GO:0016740">
    <property type="term" value="F:transferase activity"/>
    <property type="evidence" value="ECO:0007669"/>
    <property type="project" value="UniProtKB-KW"/>
</dbReference>
<keyword evidence="7" id="KW-0663">Pyridoxal phosphate</keyword>
<evidence type="ECO:0000256" key="1">
    <source>
        <dbReference type="ARBA" id="ARBA00003469"/>
    </source>
</evidence>
<evidence type="ECO:0000313" key="15">
    <source>
        <dbReference type="Proteomes" id="UP000183487"/>
    </source>
</evidence>
<organism evidence="14 15">
    <name type="scientific">Paraburkholderia fungorum</name>
    <dbReference type="NCBI Taxonomy" id="134537"/>
    <lineage>
        <taxon>Bacteria</taxon>
        <taxon>Pseudomonadati</taxon>
        <taxon>Pseudomonadota</taxon>
        <taxon>Betaproteobacteria</taxon>
        <taxon>Burkholderiales</taxon>
        <taxon>Burkholderiaceae</taxon>
        <taxon>Paraburkholderia</taxon>
    </lineage>
</organism>
<accession>A0A1H1JBL8</accession>
<dbReference type="Pfam" id="PF09084">
    <property type="entry name" value="NMT1"/>
    <property type="match status" value="1"/>
</dbReference>
<gene>
    <name evidence="14" type="ORF">SAMN05443245_6015</name>
</gene>
<evidence type="ECO:0000256" key="7">
    <source>
        <dbReference type="ARBA" id="ARBA00022898"/>
    </source>
</evidence>
<evidence type="ECO:0000256" key="11">
    <source>
        <dbReference type="ARBA" id="ARBA00048179"/>
    </source>
</evidence>
<dbReference type="GO" id="GO:0046872">
    <property type="term" value="F:metal ion binding"/>
    <property type="evidence" value="ECO:0007669"/>
    <property type="project" value="UniProtKB-KW"/>
</dbReference>
<keyword evidence="6" id="KW-0479">Metal-binding</keyword>
<keyword evidence="5" id="KW-0808">Transferase</keyword>
<comment type="pathway">
    <text evidence="2">Cofactor biosynthesis; thiamine diphosphate biosynthesis.</text>
</comment>
<dbReference type="Gene3D" id="3.40.190.10">
    <property type="entry name" value="Periplasmic binding protein-like II"/>
    <property type="match status" value="2"/>
</dbReference>
<keyword evidence="12" id="KW-0732">Signal</keyword>
<dbReference type="PANTHER" id="PTHR31528">
    <property type="entry name" value="4-AMINO-5-HYDROXYMETHYL-2-METHYLPYRIMIDINE PHOSPHATE SYNTHASE THI11-RELATED"/>
    <property type="match status" value="1"/>
</dbReference>
<evidence type="ECO:0000256" key="9">
    <source>
        <dbReference type="ARBA" id="ARBA00023004"/>
    </source>
</evidence>
<evidence type="ECO:0000256" key="8">
    <source>
        <dbReference type="ARBA" id="ARBA00022977"/>
    </source>
</evidence>
<evidence type="ECO:0000259" key="13">
    <source>
        <dbReference type="Pfam" id="PF09084"/>
    </source>
</evidence>
<comment type="subunit">
    <text evidence="4">Homodimer.</text>
</comment>
<feature type="signal peptide" evidence="12">
    <location>
        <begin position="1"/>
        <end position="29"/>
    </location>
</feature>
<dbReference type="InterPro" id="IPR015168">
    <property type="entry name" value="SsuA/THI5"/>
</dbReference>
<comment type="similarity">
    <text evidence="3">Belongs to the NMT1/THI5 family.</text>
</comment>
<evidence type="ECO:0000256" key="10">
    <source>
        <dbReference type="ARBA" id="ARBA00033171"/>
    </source>
</evidence>